<keyword evidence="3" id="KW-1185">Reference proteome</keyword>
<dbReference type="RefSeq" id="WP_006106805.1">
    <property type="nucleotide sequence ID" value="NZ_AOIO01000003.1"/>
</dbReference>
<sequence>MSSIGAAREGLTRRAYGIDDETVATGGNPADCIGGTGSEKVGSSDFGAVTDGTELFDRRRASASSNGEF</sequence>
<feature type="region of interest" description="Disordered" evidence="1">
    <location>
        <begin position="21"/>
        <end position="49"/>
    </location>
</feature>
<dbReference type="EMBL" id="AOIO01000003">
    <property type="protein sequence ID" value="ELZ05998.1"/>
    <property type="molecule type" value="Genomic_DNA"/>
</dbReference>
<name>M0B6X9_NATA1</name>
<organism evidence="2 3">
    <name type="scientific">Natrialba asiatica (strain ATCC 700177 / DSM 12278 / JCM 9576 / FERM P-10747 / NBRC 102637 / 172P1)</name>
    <dbReference type="NCBI Taxonomy" id="29540"/>
    <lineage>
        <taxon>Archaea</taxon>
        <taxon>Methanobacteriati</taxon>
        <taxon>Methanobacteriota</taxon>
        <taxon>Stenosarchaea group</taxon>
        <taxon>Halobacteria</taxon>
        <taxon>Halobacteriales</taxon>
        <taxon>Natrialbaceae</taxon>
        <taxon>Natrialba</taxon>
    </lineage>
</organism>
<gene>
    <name evidence="2" type="ORF">C481_00650</name>
</gene>
<evidence type="ECO:0000256" key="1">
    <source>
        <dbReference type="SAM" id="MobiDB-lite"/>
    </source>
</evidence>
<dbReference type="STRING" id="29540.C481_00650"/>
<dbReference type="Proteomes" id="UP000011554">
    <property type="component" value="Unassembled WGS sequence"/>
</dbReference>
<evidence type="ECO:0000313" key="3">
    <source>
        <dbReference type="Proteomes" id="UP000011554"/>
    </source>
</evidence>
<evidence type="ECO:0000313" key="2">
    <source>
        <dbReference type="EMBL" id="ELZ05998.1"/>
    </source>
</evidence>
<accession>M0B6X9</accession>
<reference evidence="2 3" key="1">
    <citation type="journal article" date="2014" name="PLoS Genet.">
        <title>Phylogenetically driven sequencing of extremely halophilic archaea reveals strategies for static and dynamic osmo-response.</title>
        <authorList>
            <person name="Becker E.A."/>
            <person name="Seitzer P.M."/>
            <person name="Tritt A."/>
            <person name="Larsen D."/>
            <person name="Krusor M."/>
            <person name="Yao A.I."/>
            <person name="Wu D."/>
            <person name="Madern D."/>
            <person name="Eisen J.A."/>
            <person name="Darling A.E."/>
            <person name="Facciotti M.T."/>
        </authorList>
    </citation>
    <scope>NUCLEOTIDE SEQUENCE [LARGE SCALE GENOMIC DNA]</scope>
    <source>
        <strain evidence="2 3">DSM 12278</strain>
    </source>
</reference>
<proteinExistence type="predicted"/>
<dbReference type="AlphaFoldDB" id="M0B6X9"/>
<protein>
    <submittedName>
        <fullName evidence="2">Uncharacterized protein</fullName>
    </submittedName>
</protein>
<comment type="caution">
    <text evidence="2">The sequence shown here is derived from an EMBL/GenBank/DDBJ whole genome shotgun (WGS) entry which is preliminary data.</text>
</comment>
<dbReference type="PATRIC" id="fig|29540.5.peg.134"/>